<evidence type="ECO:0000256" key="7">
    <source>
        <dbReference type="ARBA" id="ARBA00022842"/>
    </source>
</evidence>
<accession>A0A7S2WU66</accession>
<comment type="cofactor">
    <cofactor evidence="13">
        <name>Mg(2+)</name>
        <dbReference type="ChEBI" id="CHEBI:18420"/>
    </cofactor>
    <text evidence="13">Binds 1 Mg(2+) ion per subunit. Can also utilize other divalent metal cations, such as Ca(2+), Mn(2+) and Co(2+).</text>
</comment>
<evidence type="ECO:0000256" key="8">
    <source>
        <dbReference type="ARBA" id="ARBA00023052"/>
    </source>
</evidence>
<evidence type="ECO:0000256" key="10">
    <source>
        <dbReference type="PIRSR" id="PIRSR605478-1"/>
    </source>
</evidence>
<feature type="binding site" evidence="12">
    <location>
        <position position="170"/>
    </location>
    <ligand>
        <name>thiamine diphosphate</name>
        <dbReference type="ChEBI" id="CHEBI:58937"/>
    </ligand>
</feature>
<dbReference type="InterPro" id="IPR029061">
    <property type="entry name" value="THDP-binding"/>
</dbReference>
<dbReference type="Pfam" id="PF00456">
    <property type="entry name" value="Transketolase_N"/>
    <property type="match status" value="1"/>
</dbReference>
<feature type="binding site" evidence="11">
    <location>
        <position position="276"/>
    </location>
    <ligand>
        <name>substrate</name>
    </ligand>
</feature>
<dbReference type="PROSITE" id="PS00801">
    <property type="entry name" value="TRANSKETOLASE_1"/>
    <property type="match status" value="1"/>
</dbReference>
<keyword evidence="8 12" id="KW-0786">Thiamine pyrophosphate</keyword>
<keyword evidence="7 13" id="KW-0460">Magnesium</keyword>
<proteinExistence type="inferred from homology"/>
<feature type="binding site" evidence="11">
    <location>
        <position position="534"/>
    </location>
    <ligand>
        <name>substrate</name>
    </ligand>
</feature>
<evidence type="ECO:0000256" key="6">
    <source>
        <dbReference type="ARBA" id="ARBA00022723"/>
    </source>
</evidence>
<evidence type="ECO:0000259" key="15">
    <source>
        <dbReference type="SMART" id="SM00861"/>
    </source>
</evidence>
<reference evidence="16" key="1">
    <citation type="submission" date="2021-01" db="EMBL/GenBank/DDBJ databases">
        <authorList>
            <person name="Corre E."/>
            <person name="Pelletier E."/>
            <person name="Niang G."/>
            <person name="Scheremetjew M."/>
            <person name="Finn R."/>
            <person name="Kale V."/>
            <person name="Holt S."/>
            <person name="Cochrane G."/>
            <person name="Meng A."/>
            <person name="Brown T."/>
            <person name="Cohen L."/>
        </authorList>
    </citation>
    <scope>NUCLEOTIDE SEQUENCE</scope>
    <source>
        <strain evidence="16">NY070348D</strain>
    </source>
</reference>
<organism evidence="16">
    <name type="scientific">Mucochytrium quahogii</name>
    <dbReference type="NCBI Taxonomy" id="96639"/>
    <lineage>
        <taxon>Eukaryota</taxon>
        <taxon>Sar</taxon>
        <taxon>Stramenopiles</taxon>
        <taxon>Bigyra</taxon>
        <taxon>Labyrinthulomycetes</taxon>
        <taxon>Thraustochytrida</taxon>
        <taxon>Thraustochytriidae</taxon>
        <taxon>Mucochytrium</taxon>
    </lineage>
</organism>
<feature type="binding site" evidence="13">
    <location>
        <position position="169"/>
    </location>
    <ligand>
        <name>Mg(2+)</name>
        <dbReference type="ChEBI" id="CHEBI:18420"/>
    </ligand>
</feature>
<feature type="binding site" evidence="11">
    <location>
        <position position="371"/>
    </location>
    <ligand>
        <name>substrate</name>
    </ligand>
</feature>
<dbReference type="NCBIfam" id="TIGR00232">
    <property type="entry name" value="tktlase_bact"/>
    <property type="match status" value="1"/>
</dbReference>
<dbReference type="GO" id="GO:0005829">
    <property type="term" value="C:cytosol"/>
    <property type="evidence" value="ECO:0007669"/>
    <property type="project" value="TreeGrafter"/>
</dbReference>
<feature type="binding site" evidence="12">
    <location>
        <position position="451"/>
    </location>
    <ligand>
        <name>thiamine diphosphate</name>
        <dbReference type="ChEBI" id="CHEBI:58937"/>
    </ligand>
</feature>
<dbReference type="GO" id="GO:0046872">
    <property type="term" value="F:metal ion binding"/>
    <property type="evidence" value="ECO:0007669"/>
    <property type="project" value="UniProtKB-KW"/>
</dbReference>
<evidence type="ECO:0000256" key="11">
    <source>
        <dbReference type="PIRSR" id="PIRSR605478-2"/>
    </source>
</evidence>
<feature type="binding site" evidence="12">
    <location>
        <position position="276"/>
    </location>
    <ligand>
        <name>thiamine diphosphate</name>
        <dbReference type="ChEBI" id="CHEBI:58937"/>
    </ligand>
</feature>
<evidence type="ECO:0000256" key="13">
    <source>
        <dbReference type="PIRSR" id="PIRSR605478-4"/>
    </source>
</evidence>
<dbReference type="SMART" id="SM00861">
    <property type="entry name" value="Transket_pyr"/>
    <property type="match status" value="1"/>
</dbReference>
<evidence type="ECO:0000256" key="5">
    <source>
        <dbReference type="ARBA" id="ARBA00022679"/>
    </source>
</evidence>
<dbReference type="InterPro" id="IPR055152">
    <property type="entry name" value="Transketolase-like_C_2"/>
</dbReference>
<dbReference type="EC" id="2.2.1.1" evidence="4"/>
<dbReference type="CDD" id="cd07033">
    <property type="entry name" value="TPP_PYR_DXS_TK_like"/>
    <property type="match status" value="1"/>
</dbReference>
<evidence type="ECO:0000256" key="12">
    <source>
        <dbReference type="PIRSR" id="PIRSR605478-3"/>
    </source>
</evidence>
<dbReference type="GO" id="GO:0004802">
    <property type="term" value="F:transketolase activity"/>
    <property type="evidence" value="ECO:0007669"/>
    <property type="project" value="UniProtKB-EC"/>
</dbReference>
<dbReference type="PANTHER" id="PTHR43522">
    <property type="entry name" value="TRANSKETOLASE"/>
    <property type="match status" value="1"/>
</dbReference>
<comment type="subunit">
    <text evidence="3">Homodimer.</text>
</comment>
<gene>
    <name evidence="16" type="ORF">QSP1433_LOCUS16580</name>
</gene>
<feature type="site" description="Important for catalytic activity" evidence="14">
    <location>
        <position position="39"/>
    </location>
</feature>
<dbReference type="InterPro" id="IPR005474">
    <property type="entry name" value="Transketolase_N"/>
</dbReference>
<dbReference type="GO" id="GO:0006098">
    <property type="term" value="P:pentose-phosphate shunt"/>
    <property type="evidence" value="ECO:0007669"/>
    <property type="project" value="TreeGrafter"/>
</dbReference>
<dbReference type="Gene3D" id="3.40.50.920">
    <property type="match status" value="1"/>
</dbReference>
<dbReference type="PANTHER" id="PTHR43522:SF2">
    <property type="entry name" value="TRANSKETOLASE 1-RELATED"/>
    <property type="match status" value="1"/>
</dbReference>
<feature type="binding site" evidence="11">
    <location>
        <position position="39"/>
    </location>
    <ligand>
        <name>substrate</name>
    </ligand>
</feature>
<dbReference type="InterPro" id="IPR033247">
    <property type="entry name" value="Transketolase_fam"/>
</dbReference>
<comment type="cofactor">
    <cofactor evidence="1">
        <name>Co(2+)</name>
        <dbReference type="ChEBI" id="CHEBI:48828"/>
    </cofactor>
</comment>
<sequence>MGEPVAKRAKMSNKGLDKDCVNQIRMLSAEMVQQAKSGHPGAPMGCAPMAYALYTRIMKYNPLNPKWANRDRFVLSNGHGCALLYSMLHLTGYAQPTMEDIKNFRQFGSVTAGHPESHLLPSIEVTTGPLGQGISNAVGLALGQSHLASIFNEEGHEILDNYTYVICGDGCLQEGVSSEACSLAGHWKLGKLICLWDDNSITIDGDTTISFTEDVLKRYEAYGWQTLYVENGNDTDTDNLVKAIEEAKACTDKPTLIKVKTTIGIGSEKEGTAKVHGAPLGWDEIKRVRKNFGMDPDAHFTVPKEVEEHMRQQVQLGAEAEKEWDAKFAAYKTAFPEKAAEFERRMKGELPSGWADALPKFTPADKALATRQSSAMVLNAIADKIPEIIGGSADLTGSNLTNLKNSFSYQADSEKGRYLHFGVREHGMAAVCNGLQAYGGIIPFCATFLNFVGYALGAMRISALAEQQVLYIMTHDSIGLGEDGPTHQPIGIVTACRAIPNMYTFRPADANEVSGSYKCALELKNAPSVLCFTRQGLPNLEHSSIDGVSKGAYIIYPSEKKPAVTFVSTGSEVSICIKAAQLLEKSGIVASVVSMPCWKLFDKQSVEYKQSVFLEGVPVISVEALGTVGWEKYSHYQIGMTSFGASAPITALYDHFGFTPEKIEAKAKKVIKASSSRPFAWLVKPVIEDC</sequence>
<evidence type="ECO:0000256" key="9">
    <source>
        <dbReference type="ARBA" id="ARBA00049473"/>
    </source>
</evidence>
<dbReference type="InterPro" id="IPR049557">
    <property type="entry name" value="Transketolase_CS"/>
</dbReference>
<evidence type="ECO:0000256" key="3">
    <source>
        <dbReference type="ARBA" id="ARBA00011738"/>
    </source>
</evidence>
<evidence type="ECO:0000313" key="16">
    <source>
        <dbReference type="EMBL" id="CAD9706095.1"/>
    </source>
</evidence>
<feature type="active site" description="Proton donor" evidence="10">
    <location>
        <position position="425"/>
    </location>
</feature>
<comment type="catalytic activity">
    <reaction evidence="9">
        <text>D-sedoheptulose 7-phosphate + D-glyceraldehyde 3-phosphate = aldehydo-D-ribose 5-phosphate + D-xylulose 5-phosphate</text>
        <dbReference type="Rhea" id="RHEA:10508"/>
        <dbReference type="ChEBI" id="CHEBI:57483"/>
        <dbReference type="ChEBI" id="CHEBI:57737"/>
        <dbReference type="ChEBI" id="CHEBI:58273"/>
        <dbReference type="ChEBI" id="CHEBI:59776"/>
        <dbReference type="EC" id="2.2.1.1"/>
    </reaction>
</comment>
<dbReference type="Gene3D" id="3.40.50.970">
    <property type="match status" value="2"/>
</dbReference>
<evidence type="ECO:0000256" key="4">
    <source>
        <dbReference type="ARBA" id="ARBA00013152"/>
    </source>
</evidence>
<feature type="domain" description="Transketolase-like pyrimidine-binding" evidence="15">
    <location>
        <begin position="368"/>
        <end position="539"/>
    </location>
</feature>
<feature type="binding site" evidence="12">
    <location>
        <position position="79"/>
    </location>
    <ligand>
        <name>thiamine diphosphate</name>
        <dbReference type="ChEBI" id="CHEBI:58937"/>
    </ligand>
</feature>
<dbReference type="InterPro" id="IPR009014">
    <property type="entry name" value="Transketo_C/PFOR_II"/>
</dbReference>
<evidence type="ECO:0000256" key="1">
    <source>
        <dbReference type="ARBA" id="ARBA00001941"/>
    </source>
</evidence>
<dbReference type="SUPFAM" id="SSF52518">
    <property type="entry name" value="Thiamin diphosphate-binding fold (THDP-binding)"/>
    <property type="match status" value="2"/>
</dbReference>
<feature type="binding site" evidence="13">
    <location>
        <position position="201"/>
    </location>
    <ligand>
        <name>Mg(2+)</name>
        <dbReference type="ChEBI" id="CHEBI:18420"/>
    </ligand>
</feature>
<dbReference type="FunFam" id="3.40.50.970:FF:000003">
    <property type="entry name" value="Transketolase"/>
    <property type="match status" value="1"/>
</dbReference>
<dbReference type="EMBL" id="HBHK01026372">
    <property type="protein sequence ID" value="CAD9706095.1"/>
    <property type="molecule type" value="Transcribed_RNA"/>
</dbReference>
<dbReference type="SUPFAM" id="SSF52922">
    <property type="entry name" value="TK C-terminal domain-like"/>
    <property type="match status" value="1"/>
</dbReference>
<comment type="cofactor">
    <cofactor evidence="12">
        <name>thiamine diphosphate</name>
        <dbReference type="ChEBI" id="CHEBI:58937"/>
    </cofactor>
    <text evidence="12">Binds 1 thiamine pyrophosphate per subunit. During the reaction, the substrate forms a covalent intermediate with the cofactor.</text>
</comment>
<feature type="site" description="Important for catalytic activity" evidence="14">
    <location>
        <position position="276"/>
    </location>
</feature>
<protein>
    <recommendedName>
        <fullName evidence="4">transketolase</fullName>
        <ecNumber evidence="4">2.2.1.1</ecNumber>
    </recommendedName>
</protein>
<comment type="similarity">
    <text evidence="2">Belongs to the transketolase family.</text>
</comment>
<evidence type="ECO:0000256" key="2">
    <source>
        <dbReference type="ARBA" id="ARBA00007131"/>
    </source>
</evidence>
<dbReference type="CDD" id="cd02012">
    <property type="entry name" value="TPP_TK"/>
    <property type="match status" value="1"/>
</dbReference>
<dbReference type="Pfam" id="PF02779">
    <property type="entry name" value="Transket_pyr"/>
    <property type="match status" value="1"/>
</dbReference>
<feature type="binding site" evidence="12">
    <location>
        <begin position="128"/>
        <end position="130"/>
    </location>
    <ligand>
        <name>thiamine diphosphate</name>
        <dbReference type="ChEBI" id="CHEBI:58937"/>
    </ligand>
</feature>
<feature type="binding site" evidence="11">
    <location>
        <position position="398"/>
    </location>
    <ligand>
        <name>substrate</name>
    </ligand>
</feature>
<feature type="binding site" evidence="12">
    <location>
        <position position="199"/>
    </location>
    <ligand>
        <name>thiamine diphosphate</name>
        <dbReference type="ChEBI" id="CHEBI:58937"/>
    </ligand>
</feature>
<name>A0A7S2WU66_9STRA</name>
<dbReference type="Pfam" id="PF22613">
    <property type="entry name" value="Transketolase_C_1"/>
    <property type="match status" value="1"/>
</dbReference>
<feature type="binding site" evidence="11">
    <location>
        <position position="483"/>
    </location>
    <ligand>
        <name>substrate</name>
    </ligand>
</feature>
<dbReference type="FunFam" id="3.40.50.970:FF:000004">
    <property type="entry name" value="Transketolase"/>
    <property type="match status" value="1"/>
</dbReference>
<evidence type="ECO:0000256" key="14">
    <source>
        <dbReference type="PIRSR" id="PIRSR605478-5"/>
    </source>
</evidence>
<dbReference type="InterPro" id="IPR005478">
    <property type="entry name" value="Transketolase_bac-like"/>
</dbReference>
<feature type="binding site" evidence="11">
    <location>
        <position position="475"/>
    </location>
    <ligand>
        <name>substrate</name>
    </ligand>
</feature>
<keyword evidence="5" id="KW-0808">Transferase</keyword>
<dbReference type="FunFam" id="3.40.50.920:FF:000003">
    <property type="entry name" value="Transketolase"/>
    <property type="match status" value="1"/>
</dbReference>
<dbReference type="AlphaFoldDB" id="A0A7S2WU66"/>
<feature type="binding site" evidence="11">
    <location>
        <position position="487"/>
    </location>
    <ligand>
        <name>substrate</name>
    </ligand>
</feature>
<keyword evidence="6 13" id="KW-0479">Metal-binding</keyword>
<feature type="binding site" evidence="13">
    <location>
        <position position="199"/>
    </location>
    <ligand>
        <name>Mg(2+)</name>
        <dbReference type="ChEBI" id="CHEBI:18420"/>
    </ligand>
</feature>
<dbReference type="InterPro" id="IPR005475">
    <property type="entry name" value="Transketolase-like_Pyr-bd"/>
</dbReference>